<name>A0A9J6GM22_HAELO</name>
<sequence>MHDIEIPYLLHRRERRQFQRALRFRMESGDKELEKHLSGSSFRKTYVSKTTQNELISCCGAEISAIIIKRVQDSILYSIKFDETTDVAHESQLALVLRYVHDNMLHEDFIQFLSLRRATDKRTEESDQETVSEPTFTGQAVGHTVPAILRSHGLNPKNSVGIGTDGCSTMVSEAKGAVTEVRKEATNAVRCPC</sequence>
<dbReference type="Proteomes" id="UP000821853">
    <property type="component" value="Chromosome 5"/>
</dbReference>
<reference evidence="1 2" key="1">
    <citation type="journal article" date="2020" name="Cell">
        <title>Large-Scale Comparative Analyses of Tick Genomes Elucidate Their Genetic Diversity and Vector Capacities.</title>
        <authorList>
            <consortium name="Tick Genome and Microbiome Consortium (TIGMIC)"/>
            <person name="Jia N."/>
            <person name="Wang J."/>
            <person name="Shi W."/>
            <person name="Du L."/>
            <person name="Sun Y."/>
            <person name="Zhan W."/>
            <person name="Jiang J.F."/>
            <person name="Wang Q."/>
            <person name="Zhang B."/>
            <person name="Ji P."/>
            <person name="Bell-Sakyi L."/>
            <person name="Cui X.M."/>
            <person name="Yuan T.T."/>
            <person name="Jiang B.G."/>
            <person name="Yang W.F."/>
            <person name="Lam T.T."/>
            <person name="Chang Q.C."/>
            <person name="Ding S.J."/>
            <person name="Wang X.J."/>
            <person name="Zhu J.G."/>
            <person name="Ruan X.D."/>
            <person name="Zhao L."/>
            <person name="Wei J.T."/>
            <person name="Ye R.Z."/>
            <person name="Que T.C."/>
            <person name="Du C.H."/>
            <person name="Zhou Y.H."/>
            <person name="Cheng J.X."/>
            <person name="Dai P.F."/>
            <person name="Guo W.B."/>
            <person name="Han X.H."/>
            <person name="Huang E.J."/>
            <person name="Li L.F."/>
            <person name="Wei W."/>
            <person name="Gao Y.C."/>
            <person name="Liu J.Z."/>
            <person name="Shao H.Z."/>
            <person name="Wang X."/>
            <person name="Wang C.C."/>
            <person name="Yang T.C."/>
            <person name="Huo Q.B."/>
            <person name="Li W."/>
            <person name="Chen H.Y."/>
            <person name="Chen S.E."/>
            <person name="Zhou L.G."/>
            <person name="Ni X.B."/>
            <person name="Tian J.H."/>
            <person name="Sheng Y."/>
            <person name="Liu T."/>
            <person name="Pan Y.S."/>
            <person name="Xia L.Y."/>
            <person name="Li J."/>
            <person name="Zhao F."/>
            <person name="Cao W.C."/>
        </authorList>
    </citation>
    <scope>NUCLEOTIDE SEQUENCE [LARGE SCALE GENOMIC DNA]</scope>
    <source>
        <strain evidence="1">HaeL-2018</strain>
    </source>
</reference>
<dbReference type="OrthoDB" id="6437344at2759"/>
<dbReference type="VEuPathDB" id="VectorBase:HLOH_049122"/>
<protein>
    <submittedName>
        <fullName evidence="1">Uncharacterized protein</fullName>
    </submittedName>
</protein>
<dbReference type="PANTHER" id="PTHR45749">
    <property type="match status" value="1"/>
</dbReference>
<dbReference type="OMA" id="MLHEDFI"/>
<dbReference type="PANTHER" id="PTHR45749:SF21">
    <property type="entry name" value="DUF4371 DOMAIN-CONTAINING PROTEIN"/>
    <property type="match status" value="1"/>
</dbReference>
<proteinExistence type="predicted"/>
<organism evidence="1 2">
    <name type="scientific">Haemaphysalis longicornis</name>
    <name type="common">Bush tick</name>
    <dbReference type="NCBI Taxonomy" id="44386"/>
    <lineage>
        <taxon>Eukaryota</taxon>
        <taxon>Metazoa</taxon>
        <taxon>Ecdysozoa</taxon>
        <taxon>Arthropoda</taxon>
        <taxon>Chelicerata</taxon>
        <taxon>Arachnida</taxon>
        <taxon>Acari</taxon>
        <taxon>Parasitiformes</taxon>
        <taxon>Ixodida</taxon>
        <taxon>Ixodoidea</taxon>
        <taxon>Ixodidae</taxon>
        <taxon>Haemaphysalinae</taxon>
        <taxon>Haemaphysalis</taxon>
    </lineage>
</organism>
<comment type="caution">
    <text evidence="1">The sequence shown here is derived from an EMBL/GenBank/DDBJ whole genome shotgun (WGS) entry which is preliminary data.</text>
</comment>
<evidence type="ECO:0000313" key="1">
    <source>
        <dbReference type="EMBL" id="KAH9375560.1"/>
    </source>
</evidence>
<dbReference type="AlphaFoldDB" id="A0A9J6GM22"/>
<dbReference type="EMBL" id="JABSTR010000007">
    <property type="protein sequence ID" value="KAH9375560.1"/>
    <property type="molecule type" value="Genomic_DNA"/>
</dbReference>
<keyword evidence="2" id="KW-1185">Reference proteome</keyword>
<gene>
    <name evidence="1" type="ORF">HPB48_002545</name>
</gene>
<evidence type="ECO:0000313" key="2">
    <source>
        <dbReference type="Proteomes" id="UP000821853"/>
    </source>
</evidence>
<accession>A0A9J6GM22</accession>